<dbReference type="PROSITE" id="PS51257">
    <property type="entry name" value="PROKAR_LIPOPROTEIN"/>
    <property type="match status" value="1"/>
</dbReference>
<dbReference type="AlphaFoldDB" id="A0A6D2LB47"/>
<dbReference type="EMBL" id="CACVBM020001873">
    <property type="protein sequence ID" value="CAA7061475.1"/>
    <property type="molecule type" value="Genomic_DNA"/>
</dbReference>
<feature type="compositionally biased region" description="Polar residues" evidence="1">
    <location>
        <begin position="145"/>
        <end position="154"/>
    </location>
</feature>
<feature type="compositionally biased region" description="Basic and acidic residues" evidence="1">
    <location>
        <begin position="155"/>
        <end position="174"/>
    </location>
</feature>
<evidence type="ECO:0000256" key="2">
    <source>
        <dbReference type="SAM" id="Phobius"/>
    </source>
</evidence>
<reference evidence="3" key="1">
    <citation type="submission" date="2020-01" db="EMBL/GenBank/DDBJ databases">
        <authorList>
            <person name="Mishra B."/>
        </authorList>
    </citation>
    <scope>NUCLEOTIDE SEQUENCE [LARGE SCALE GENOMIC DNA]</scope>
</reference>
<organism evidence="3 4">
    <name type="scientific">Microthlaspi erraticum</name>
    <dbReference type="NCBI Taxonomy" id="1685480"/>
    <lineage>
        <taxon>Eukaryota</taxon>
        <taxon>Viridiplantae</taxon>
        <taxon>Streptophyta</taxon>
        <taxon>Embryophyta</taxon>
        <taxon>Tracheophyta</taxon>
        <taxon>Spermatophyta</taxon>
        <taxon>Magnoliopsida</taxon>
        <taxon>eudicotyledons</taxon>
        <taxon>Gunneridae</taxon>
        <taxon>Pentapetalae</taxon>
        <taxon>rosids</taxon>
        <taxon>malvids</taxon>
        <taxon>Brassicales</taxon>
        <taxon>Brassicaceae</taxon>
        <taxon>Coluteocarpeae</taxon>
        <taxon>Microthlaspi</taxon>
    </lineage>
</organism>
<keyword evidence="4" id="KW-1185">Reference proteome</keyword>
<keyword evidence="2" id="KW-1133">Transmembrane helix</keyword>
<keyword evidence="2" id="KW-0472">Membrane</keyword>
<evidence type="ECO:0000313" key="4">
    <source>
        <dbReference type="Proteomes" id="UP000467841"/>
    </source>
</evidence>
<comment type="caution">
    <text evidence="3">The sequence shown here is derived from an EMBL/GenBank/DDBJ whole genome shotgun (WGS) entry which is preliminary data.</text>
</comment>
<accession>A0A6D2LB47</accession>
<dbReference type="PANTHER" id="PTHR34964">
    <property type="entry name" value="MEMBRANE LIPOPROTEIN-RELATED"/>
    <property type="match status" value="1"/>
</dbReference>
<dbReference type="Proteomes" id="UP000467841">
    <property type="component" value="Unassembled WGS sequence"/>
</dbReference>
<proteinExistence type="predicted"/>
<evidence type="ECO:0000256" key="1">
    <source>
        <dbReference type="SAM" id="MobiDB-lite"/>
    </source>
</evidence>
<protein>
    <recommendedName>
        <fullName evidence="5">Transmembrane protein</fullName>
    </recommendedName>
</protein>
<evidence type="ECO:0008006" key="5">
    <source>
        <dbReference type="Google" id="ProtNLM"/>
    </source>
</evidence>
<keyword evidence="2" id="KW-0812">Transmembrane</keyword>
<name>A0A6D2LB47_9BRAS</name>
<feature type="compositionally biased region" description="Basic and acidic residues" evidence="1">
    <location>
        <begin position="81"/>
        <end position="90"/>
    </location>
</feature>
<evidence type="ECO:0000313" key="3">
    <source>
        <dbReference type="EMBL" id="CAA7061475.1"/>
    </source>
</evidence>
<feature type="region of interest" description="Disordered" evidence="1">
    <location>
        <begin position="81"/>
        <end position="194"/>
    </location>
</feature>
<dbReference type="PANTHER" id="PTHR34964:SF14">
    <property type="entry name" value="MEMBRANE LIPOPROTEIN"/>
    <property type="match status" value="1"/>
</dbReference>
<gene>
    <name evidence="3" type="ORF">MERR_LOCUS48711</name>
</gene>
<feature type="transmembrane region" description="Helical" evidence="2">
    <location>
        <begin position="40"/>
        <end position="62"/>
    </location>
</feature>
<sequence length="194" mass="21576">MDQRTSDPRIYIVTLLFLSCILSGGVLLGLYLLLSDPNPLFLQAGMIFVGVPWLFWFLAYLYSCVLKPCTVSVSKSVANFDPEKGEEKKNNNNNNSSIQDSATSDSDPVAPVTPREGEKHVQFGNVVVLGDGEKGKEEDEDRNEGSSNYLIQNQDKGKEQEHQETGRRNSRSDDESSVDEDCDRTPLRLSIGNK</sequence>
<dbReference type="OrthoDB" id="1056497at2759"/>
<feature type="compositionally biased region" description="Polar residues" evidence="1">
    <location>
        <begin position="96"/>
        <end position="106"/>
    </location>
</feature>
<feature type="transmembrane region" description="Helical" evidence="2">
    <location>
        <begin position="12"/>
        <end position="34"/>
    </location>
</feature>